<dbReference type="Proteomes" id="UP001174694">
    <property type="component" value="Unassembled WGS sequence"/>
</dbReference>
<sequence>MLSASSPVTFPLSSSPPLHAKRPNPRDAPRPVKPRAKGGFLIDDDSDESDDDAPKRSPKRPMLEDPRTGTTADEPGDLPSPKYSQLETEKESLDIPDAQVVPELDADEQSRYDLLFGASQPDSILSSLAARSSNAHRSYKVTTCSGKTLPVNQRKGTAAASFETIVAARSRTKEGRAKRAYYGIDIHELVDAAHKEIASKDESARKDGSSNDNSNPNQPIQTVEGHVTDTKKSRRSLLWTEKYRARNFMDLVGDDLTNRQVLRWLKRWDPIVFPHAVKAKAPAARRHGAHQEEEKPHRKILMLTGPPGLGKTTLAHVCARQAGYEVLEINASDDRSRDVVKGRIRTTLGTESVKTVEQVKPQPGAKQKVARPACVVVDEVDGVVTGSGGSGEGGFVKALIDLVLQDQKNSSGNTAASSATGRKKRKGDDFRQMRPLILICNDVYHPSLRPLRQSGLAEIIHVGKPSVDAVVNRLKGIFEKEGIPCEKDAARKLCEAAWGMSSGIDAKRGAESAVEGDLRGVMVVGEWVAGRLKAAVSNGNLCLTRQWIEKNIVHELAHGGGGARGIGRGGVKEIVSRIFQEGAGFPKQADKSTENKHTRHEQPREQLGFAEHQKKYAMGRLREMIDTSGEVDRIMTEIFSEYPNREFNDDSYLTKPDSAYEWLHFHDTCTSRLYSSQEWELAPYLSQPALACHHLFASPHRYYPTPGYDRQWQTAQGDSGAESAPLPFTGPRADFAAYEAEKQNRAVLQGIQAQLSPTLVRSFRSPEDIATEFLPYLVRLLSPDVKPVVVGGSGEKGISVASVRREAEKAMVHRAAEVLAEVGIALVKGKIEEANPAMGSRPQWVYRMDPDLDALATFETAGAHVLAFQAPTRYAVRQVLDQELQRTLVMRDNAAREARFRAGGPGDGGHDFVFDDKENLVAGRKAEKEKELLMAASVKRDFFGRVIVEAPRPLAEVDGNSGQRKRAKADAAERKVWVTFHEGLNNAVRKPMSLDEFLRGL</sequence>
<dbReference type="InterPro" id="IPR027417">
    <property type="entry name" value="P-loop_NTPase"/>
</dbReference>
<proteinExistence type="predicted"/>
<reference evidence="3" key="1">
    <citation type="submission" date="2022-07" db="EMBL/GenBank/DDBJ databases">
        <title>Fungi with potential for degradation of polypropylene.</title>
        <authorList>
            <person name="Gostincar C."/>
        </authorList>
    </citation>
    <scope>NUCLEOTIDE SEQUENCE</scope>
    <source>
        <strain evidence="3">EXF-13308</strain>
    </source>
</reference>
<feature type="compositionally biased region" description="Basic and acidic residues" evidence="1">
    <location>
        <begin position="198"/>
        <end position="209"/>
    </location>
</feature>
<name>A0AA38VCC3_9PEZI</name>
<dbReference type="SMART" id="SM00382">
    <property type="entry name" value="AAA"/>
    <property type="match status" value="1"/>
</dbReference>
<protein>
    <submittedName>
        <fullName evidence="3">Chromosome transmission fidelity protein 18</fullName>
    </submittedName>
</protein>
<feature type="region of interest" description="Disordered" evidence="1">
    <location>
        <begin position="1"/>
        <end position="98"/>
    </location>
</feature>
<organism evidence="3 4">
    <name type="scientific">Pleurostoma richardsiae</name>
    <dbReference type="NCBI Taxonomy" id="41990"/>
    <lineage>
        <taxon>Eukaryota</taxon>
        <taxon>Fungi</taxon>
        <taxon>Dikarya</taxon>
        <taxon>Ascomycota</taxon>
        <taxon>Pezizomycotina</taxon>
        <taxon>Sordariomycetes</taxon>
        <taxon>Sordariomycetidae</taxon>
        <taxon>Calosphaeriales</taxon>
        <taxon>Pleurostomataceae</taxon>
        <taxon>Pleurostoma</taxon>
    </lineage>
</organism>
<accession>A0AA38VCC3</accession>
<dbReference type="InterPro" id="IPR003593">
    <property type="entry name" value="AAA+_ATPase"/>
</dbReference>
<dbReference type="AlphaFoldDB" id="A0AA38VCC3"/>
<keyword evidence="4" id="KW-1185">Reference proteome</keyword>
<feature type="compositionally biased region" description="Polar residues" evidence="1">
    <location>
        <begin position="210"/>
        <end position="221"/>
    </location>
</feature>
<evidence type="ECO:0000259" key="2">
    <source>
        <dbReference type="SMART" id="SM00382"/>
    </source>
</evidence>
<dbReference type="Gene3D" id="3.40.50.300">
    <property type="entry name" value="P-loop containing nucleotide triphosphate hydrolases"/>
    <property type="match status" value="1"/>
</dbReference>
<dbReference type="PANTHER" id="PTHR23389">
    <property type="entry name" value="CHROMOSOME TRANSMISSION FIDELITY FACTOR 18"/>
    <property type="match status" value="1"/>
</dbReference>
<dbReference type="GO" id="GO:0003677">
    <property type="term" value="F:DNA binding"/>
    <property type="evidence" value="ECO:0007669"/>
    <property type="project" value="TreeGrafter"/>
</dbReference>
<dbReference type="GO" id="GO:0016887">
    <property type="term" value="F:ATP hydrolysis activity"/>
    <property type="evidence" value="ECO:0007669"/>
    <property type="project" value="InterPro"/>
</dbReference>
<feature type="region of interest" description="Disordered" evidence="1">
    <location>
        <begin position="198"/>
        <end position="231"/>
    </location>
</feature>
<feature type="region of interest" description="Disordered" evidence="1">
    <location>
        <begin position="585"/>
        <end position="604"/>
    </location>
</feature>
<gene>
    <name evidence="3" type="ORF">NKR23_g9268</name>
</gene>
<dbReference type="CDD" id="cd00009">
    <property type="entry name" value="AAA"/>
    <property type="match status" value="1"/>
</dbReference>
<dbReference type="Pfam" id="PF00004">
    <property type="entry name" value="AAA"/>
    <property type="match status" value="1"/>
</dbReference>
<feature type="compositionally biased region" description="Acidic residues" evidence="1">
    <location>
        <begin position="42"/>
        <end position="51"/>
    </location>
</feature>
<evidence type="ECO:0000313" key="4">
    <source>
        <dbReference type="Proteomes" id="UP001174694"/>
    </source>
</evidence>
<feature type="compositionally biased region" description="Polar residues" evidence="1">
    <location>
        <begin position="1"/>
        <end position="16"/>
    </location>
</feature>
<dbReference type="SUPFAM" id="SSF52540">
    <property type="entry name" value="P-loop containing nucleoside triphosphate hydrolases"/>
    <property type="match status" value="1"/>
</dbReference>
<dbReference type="GO" id="GO:0005634">
    <property type="term" value="C:nucleus"/>
    <property type="evidence" value="ECO:0007669"/>
    <property type="project" value="TreeGrafter"/>
</dbReference>
<feature type="compositionally biased region" description="Basic and acidic residues" evidence="1">
    <location>
        <begin position="588"/>
        <end position="604"/>
    </location>
</feature>
<dbReference type="GO" id="GO:0005524">
    <property type="term" value="F:ATP binding"/>
    <property type="evidence" value="ECO:0007669"/>
    <property type="project" value="InterPro"/>
</dbReference>
<dbReference type="InterPro" id="IPR003959">
    <property type="entry name" value="ATPase_AAA_core"/>
</dbReference>
<dbReference type="EMBL" id="JANBVO010000035">
    <property type="protein sequence ID" value="KAJ9137241.1"/>
    <property type="molecule type" value="Genomic_DNA"/>
</dbReference>
<dbReference type="PANTHER" id="PTHR23389:SF3">
    <property type="entry name" value="CHROMOSOME TRANSMISSION FIDELITY PROTEIN 18 HOMOLOG"/>
    <property type="match status" value="1"/>
</dbReference>
<comment type="caution">
    <text evidence="3">The sequence shown here is derived from an EMBL/GenBank/DDBJ whole genome shotgun (WGS) entry which is preliminary data.</text>
</comment>
<feature type="domain" description="AAA+ ATPase" evidence="2">
    <location>
        <begin position="297"/>
        <end position="466"/>
    </location>
</feature>
<evidence type="ECO:0000313" key="3">
    <source>
        <dbReference type="EMBL" id="KAJ9137241.1"/>
    </source>
</evidence>
<evidence type="ECO:0000256" key="1">
    <source>
        <dbReference type="SAM" id="MobiDB-lite"/>
    </source>
</evidence>